<gene>
    <name evidence="8" type="primary">glcF</name>
    <name evidence="8" type="ORF">ACFSKX_13160</name>
</gene>
<keyword evidence="6" id="KW-0249">Electron transport</keyword>
<dbReference type="GO" id="GO:0019154">
    <property type="term" value="F:glycolate dehydrogenase activity"/>
    <property type="evidence" value="ECO:0007669"/>
    <property type="project" value="UniProtKB-EC"/>
</dbReference>
<evidence type="ECO:0000313" key="8">
    <source>
        <dbReference type="EMBL" id="MFD2311368.1"/>
    </source>
</evidence>
<dbReference type="Proteomes" id="UP001597425">
    <property type="component" value="Unassembled WGS sequence"/>
</dbReference>
<name>A0ABW5EE31_9GAMM</name>
<dbReference type="InterPro" id="IPR017896">
    <property type="entry name" value="4Fe4S_Fe-S-bd"/>
</dbReference>
<comment type="function">
    <text evidence="6">Component of a complex that catalyzes the oxidation of glycolate to glyoxylate.</text>
</comment>
<keyword evidence="6" id="KW-0813">Transport</keyword>
<dbReference type="SUPFAM" id="SSF46548">
    <property type="entry name" value="alpha-helical ferredoxin"/>
    <property type="match status" value="1"/>
</dbReference>
<evidence type="ECO:0000256" key="2">
    <source>
        <dbReference type="ARBA" id="ARBA00022723"/>
    </source>
</evidence>
<comment type="caution">
    <text evidence="8">The sequence shown here is derived from an EMBL/GenBank/DDBJ whole genome shotgun (WGS) entry which is preliminary data.</text>
</comment>
<dbReference type="InterPro" id="IPR017900">
    <property type="entry name" value="4Fe4S_Fe_S_CS"/>
</dbReference>
<dbReference type="EMBL" id="JBHUJD010000016">
    <property type="protein sequence ID" value="MFD2311368.1"/>
    <property type="molecule type" value="Genomic_DNA"/>
</dbReference>
<dbReference type="PANTHER" id="PTHR32479:SF17">
    <property type="entry name" value="GLYCOLATE OXIDASE IRON-SULFUR SUBUNIT"/>
    <property type="match status" value="1"/>
</dbReference>
<dbReference type="PROSITE" id="PS00198">
    <property type="entry name" value="4FE4S_FER_1"/>
    <property type="match status" value="1"/>
</dbReference>
<comment type="catalytic activity">
    <reaction evidence="6">
        <text>(R)-lactate + A = pyruvate + AH2</text>
        <dbReference type="Rhea" id="RHEA:15089"/>
        <dbReference type="ChEBI" id="CHEBI:13193"/>
        <dbReference type="ChEBI" id="CHEBI:15361"/>
        <dbReference type="ChEBI" id="CHEBI:16004"/>
        <dbReference type="ChEBI" id="CHEBI:17499"/>
    </reaction>
</comment>
<dbReference type="InterPro" id="IPR012257">
    <property type="entry name" value="Glc_ox_4Fe-4S"/>
</dbReference>
<feature type="domain" description="4Fe-4S ferredoxin-type" evidence="7">
    <location>
        <begin position="16"/>
        <end position="44"/>
    </location>
</feature>
<comment type="catalytic activity">
    <reaction evidence="6">
        <text>glycolate + A = glyoxylate + AH2</text>
        <dbReference type="Rhea" id="RHEA:21264"/>
        <dbReference type="ChEBI" id="CHEBI:13193"/>
        <dbReference type="ChEBI" id="CHEBI:17499"/>
        <dbReference type="ChEBI" id="CHEBI:29805"/>
        <dbReference type="ChEBI" id="CHEBI:36655"/>
        <dbReference type="EC" id="1.1.99.14"/>
    </reaction>
</comment>
<sequence length="421" mass="46049">MQVNLVENLISEDEAQRAEKILNACVHCGFCTATCPTYLQNGNELDSPRGRIYLIKEMLETGEAGPATRTHLDRCVTCQSCETTCPSGVEYHHLVSIGRETVERLAPRSFLQRSIRGLLRQLLLSPRLLKGMLGLGRLVSPLLPRSLRRVYFPTGGSRQQAAAGTGEESRAEAVLLVGGCVQPLLRPEIDSALARILDYCSVPVLRTRSAGCCGAASYHTSAEEQARELARENIDHWCAQLDERPVRAIVSSASGCAVHLKDYPALLADDPGYREKAERVAALLRDPVELAEEVLREAPLDAELLGGLRNTVFHCPCTLQHGQRLGGRVEALLSRLGMQLPEVEDAHLCCGSAGTYSMLQPAMARALREEKLRKLQATDPDTILTANIGCLLHLQGGTEKPVRHWLEVVADALDSAREGIR</sequence>
<accession>A0ABW5EE31</accession>
<evidence type="ECO:0000256" key="3">
    <source>
        <dbReference type="ARBA" id="ARBA00022737"/>
    </source>
</evidence>
<dbReference type="NCBIfam" id="NF008434">
    <property type="entry name" value="PRK11274.1"/>
    <property type="match status" value="1"/>
</dbReference>
<organism evidence="8 9">
    <name type="scientific">Microbulbifer halophilus</name>
    <dbReference type="NCBI Taxonomy" id="453963"/>
    <lineage>
        <taxon>Bacteria</taxon>
        <taxon>Pseudomonadati</taxon>
        <taxon>Pseudomonadota</taxon>
        <taxon>Gammaproteobacteria</taxon>
        <taxon>Cellvibrionales</taxon>
        <taxon>Microbulbiferaceae</taxon>
        <taxon>Microbulbifer</taxon>
    </lineage>
</organism>
<protein>
    <recommendedName>
        <fullName evidence="6">Glycolate oxidase iron-sulfur subunit</fullName>
        <ecNumber evidence="6">1.1.99.14</ecNumber>
    </recommendedName>
</protein>
<evidence type="ECO:0000256" key="6">
    <source>
        <dbReference type="PIRNR" id="PIRNR000139"/>
    </source>
</evidence>
<dbReference type="InterPro" id="IPR009051">
    <property type="entry name" value="Helical_ferredxn"/>
</dbReference>
<comment type="cofactor">
    <cofactor evidence="6">
        <name>[4Fe-4S] cluster</name>
        <dbReference type="ChEBI" id="CHEBI:49883"/>
    </cofactor>
    <text evidence="6">Binds 2 [4Fe-4S] clusters.</text>
</comment>
<dbReference type="PIRSF" id="PIRSF000139">
    <property type="entry name" value="Glc_ox_4Fe-4S"/>
    <property type="match status" value="1"/>
</dbReference>
<dbReference type="PROSITE" id="PS51379">
    <property type="entry name" value="4FE4S_FER_2"/>
    <property type="match status" value="2"/>
</dbReference>
<evidence type="ECO:0000256" key="5">
    <source>
        <dbReference type="ARBA" id="ARBA00023014"/>
    </source>
</evidence>
<dbReference type="PANTHER" id="PTHR32479">
    <property type="entry name" value="GLYCOLATE OXIDASE IRON-SULFUR SUBUNIT"/>
    <property type="match status" value="1"/>
</dbReference>
<keyword evidence="5 6" id="KW-0411">Iron-sulfur</keyword>
<keyword evidence="4 6" id="KW-0408">Iron</keyword>
<keyword evidence="3" id="KW-0677">Repeat</keyword>
<reference evidence="9" key="1">
    <citation type="journal article" date="2019" name="Int. J. Syst. Evol. Microbiol.">
        <title>The Global Catalogue of Microorganisms (GCM) 10K type strain sequencing project: providing services to taxonomists for standard genome sequencing and annotation.</title>
        <authorList>
            <consortium name="The Broad Institute Genomics Platform"/>
            <consortium name="The Broad Institute Genome Sequencing Center for Infectious Disease"/>
            <person name="Wu L."/>
            <person name="Ma J."/>
        </authorList>
    </citation>
    <scope>NUCLEOTIDE SEQUENCE [LARGE SCALE GENOMIC DNA]</scope>
    <source>
        <strain evidence="9">KCTC 12848</strain>
    </source>
</reference>
<feature type="domain" description="4Fe-4S ferredoxin-type" evidence="7">
    <location>
        <begin position="66"/>
        <end position="89"/>
    </location>
</feature>
<dbReference type="Gene3D" id="1.10.1060.10">
    <property type="entry name" value="Alpha-helical ferredoxin"/>
    <property type="match status" value="1"/>
</dbReference>
<dbReference type="InterPro" id="IPR004017">
    <property type="entry name" value="Cys_rich_dom"/>
</dbReference>
<dbReference type="Pfam" id="PF13183">
    <property type="entry name" value="Fer4_8"/>
    <property type="match status" value="1"/>
</dbReference>
<keyword evidence="8" id="KW-0560">Oxidoreductase</keyword>
<dbReference type="RefSeq" id="WP_265721957.1">
    <property type="nucleotide sequence ID" value="NZ_JAPIVK010000016.1"/>
</dbReference>
<keyword evidence="9" id="KW-1185">Reference proteome</keyword>
<evidence type="ECO:0000256" key="4">
    <source>
        <dbReference type="ARBA" id="ARBA00023004"/>
    </source>
</evidence>
<keyword evidence="1 6" id="KW-0004">4Fe-4S</keyword>
<proteinExistence type="predicted"/>
<dbReference type="Pfam" id="PF02754">
    <property type="entry name" value="CCG"/>
    <property type="match status" value="2"/>
</dbReference>
<evidence type="ECO:0000256" key="1">
    <source>
        <dbReference type="ARBA" id="ARBA00022485"/>
    </source>
</evidence>
<dbReference type="EC" id="1.1.99.14" evidence="6"/>
<evidence type="ECO:0000259" key="7">
    <source>
        <dbReference type="PROSITE" id="PS51379"/>
    </source>
</evidence>
<evidence type="ECO:0000313" key="9">
    <source>
        <dbReference type="Proteomes" id="UP001597425"/>
    </source>
</evidence>
<keyword evidence="2 6" id="KW-0479">Metal-binding</keyword>